<evidence type="ECO:0000259" key="2">
    <source>
        <dbReference type="Pfam" id="PF07670"/>
    </source>
</evidence>
<dbReference type="Pfam" id="PF07670">
    <property type="entry name" value="Gate"/>
    <property type="match status" value="1"/>
</dbReference>
<keyword evidence="1" id="KW-1133">Transmembrane helix</keyword>
<protein>
    <recommendedName>
        <fullName evidence="2">Nucleoside transporter/FeoB GTPase Gate domain-containing protein</fullName>
    </recommendedName>
</protein>
<proteinExistence type="predicted"/>
<evidence type="ECO:0000313" key="4">
    <source>
        <dbReference type="Proteomes" id="UP000076268"/>
    </source>
</evidence>
<comment type="caution">
    <text evidence="3">The sequence shown here is derived from an EMBL/GenBank/DDBJ whole genome shotgun (WGS) entry which is preliminary data.</text>
</comment>
<reference evidence="3 4" key="1">
    <citation type="submission" date="2016-02" db="EMBL/GenBank/DDBJ databases">
        <title>Anaerosporomusa subterraneum gen. nov., sp. nov., a spore-forming obligate anaerobe isolated from saprolite.</title>
        <authorList>
            <person name="Choi J.K."/>
            <person name="Shah M."/>
            <person name="Yee N."/>
        </authorList>
    </citation>
    <scope>NUCLEOTIDE SEQUENCE [LARGE SCALE GENOMIC DNA]</scope>
    <source>
        <strain evidence="3 4">RU4</strain>
    </source>
</reference>
<keyword evidence="1" id="KW-0812">Transmembrane</keyword>
<feature type="transmembrane region" description="Helical" evidence="1">
    <location>
        <begin position="16"/>
        <end position="33"/>
    </location>
</feature>
<name>A0A154BWM6_ANASB</name>
<dbReference type="RefSeq" id="WP_066237806.1">
    <property type="nucleotide sequence ID" value="NZ_LSGP01000006.1"/>
</dbReference>
<dbReference type="OrthoDB" id="1645614at2"/>
<sequence length="216" mass="22779">MFEESKNSPGSVKVPWYGYAALLFAILFFSGLLTKQQGPITALDFNTINGTFGTMKDTAKATFQGQGGIGARDGFLFALTLFPAVMLALGVVEIVDHLGGLKAGQKLLTPVLKPLLGIPGIAGLALVSSLQSTDAGASMTRMLKESGTITEREKTIFAAFQFSAGGTITNFLSTGAALFAMCTVPIALPLALIFILKFFGANLMRIYLGKVDKEGI</sequence>
<organism evidence="3 4">
    <name type="scientific">Anaerosporomusa subterranea</name>
    <dbReference type="NCBI Taxonomy" id="1794912"/>
    <lineage>
        <taxon>Bacteria</taxon>
        <taxon>Bacillati</taxon>
        <taxon>Bacillota</taxon>
        <taxon>Negativicutes</taxon>
        <taxon>Acetonemataceae</taxon>
        <taxon>Anaerosporomusa</taxon>
    </lineage>
</organism>
<accession>A0A154BWM6</accession>
<keyword evidence="1" id="KW-0472">Membrane</keyword>
<dbReference type="InterPro" id="IPR011642">
    <property type="entry name" value="Gate_dom"/>
</dbReference>
<keyword evidence="4" id="KW-1185">Reference proteome</keyword>
<dbReference type="Proteomes" id="UP000076268">
    <property type="component" value="Unassembled WGS sequence"/>
</dbReference>
<evidence type="ECO:0000256" key="1">
    <source>
        <dbReference type="SAM" id="Phobius"/>
    </source>
</evidence>
<feature type="transmembrane region" description="Helical" evidence="1">
    <location>
        <begin position="75"/>
        <end position="95"/>
    </location>
</feature>
<feature type="domain" description="Nucleoside transporter/FeoB GTPase Gate" evidence="2">
    <location>
        <begin position="79"/>
        <end position="189"/>
    </location>
</feature>
<gene>
    <name evidence="3" type="ORF">AXX12_17570</name>
</gene>
<dbReference type="STRING" id="1794912.AXX12_17570"/>
<evidence type="ECO:0000313" key="3">
    <source>
        <dbReference type="EMBL" id="KYZ77868.1"/>
    </source>
</evidence>
<dbReference type="AlphaFoldDB" id="A0A154BWM6"/>
<dbReference type="EMBL" id="LSGP01000006">
    <property type="protein sequence ID" value="KYZ77868.1"/>
    <property type="molecule type" value="Genomic_DNA"/>
</dbReference>